<evidence type="ECO:0000259" key="15">
    <source>
        <dbReference type="Pfam" id="PF04116"/>
    </source>
</evidence>
<keyword evidence="4 14" id="KW-0812">Transmembrane</keyword>
<keyword evidence="12 14" id="KW-0472">Membrane</keyword>
<feature type="transmembrane region" description="Helical" evidence="14">
    <location>
        <begin position="43"/>
        <end position="61"/>
    </location>
</feature>
<keyword evidence="7" id="KW-0276">Fatty acid metabolism</keyword>
<proteinExistence type="predicted"/>
<dbReference type="InterPro" id="IPR014430">
    <property type="entry name" value="Scs7"/>
</dbReference>
<keyword evidence="8" id="KW-0862">Zinc</keyword>
<keyword evidence="17" id="KW-1185">Reference proteome</keyword>
<keyword evidence="9 14" id="KW-1133">Transmembrane helix</keyword>
<dbReference type="PANTHER" id="PTHR12863:SF1">
    <property type="entry name" value="FATTY ACID 2-HYDROXYLASE"/>
    <property type="match status" value="1"/>
</dbReference>
<evidence type="ECO:0000313" key="16">
    <source>
        <dbReference type="EMBL" id="SEN64572.1"/>
    </source>
</evidence>
<evidence type="ECO:0000256" key="14">
    <source>
        <dbReference type="SAM" id="Phobius"/>
    </source>
</evidence>
<evidence type="ECO:0000256" key="10">
    <source>
        <dbReference type="ARBA" id="ARBA00023002"/>
    </source>
</evidence>
<keyword evidence="10" id="KW-0560">Oxidoreductase</keyword>
<evidence type="ECO:0000256" key="6">
    <source>
        <dbReference type="ARBA" id="ARBA00022824"/>
    </source>
</evidence>
<evidence type="ECO:0000313" key="17">
    <source>
        <dbReference type="Proteomes" id="UP000199206"/>
    </source>
</evidence>
<reference evidence="17" key="1">
    <citation type="submission" date="2016-10" db="EMBL/GenBank/DDBJ databases">
        <authorList>
            <person name="Varghese N."/>
            <person name="Submissions S."/>
        </authorList>
    </citation>
    <scope>NUCLEOTIDE SEQUENCE [LARGE SCALE GENOMIC DNA]</scope>
    <source>
        <strain evidence="17">S6-262</strain>
    </source>
</reference>
<dbReference type="PANTHER" id="PTHR12863">
    <property type="entry name" value="FATTY ACID HYDROXYLASE"/>
    <property type="match status" value="1"/>
</dbReference>
<evidence type="ECO:0000256" key="3">
    <source>
        <dbReference type="ARBA" id="ARBA00022516"/>
    </source>
</evidence>
<dbReference type="AlphaFoldDB" id="A0A1H8I8H5"/>
<evidence type="ECO:0000256" key="2">
    <source>
        <dbReference type="ARBA" id="ARBA00004477"/>
    </source>
</evidence>
<dbReference type="Pfam" id="PF04116">
    <property type="entry name" value="FA_hydroxylase"/>
    <property type="match status" value="1"/>
</dbReference>
<evidence type="ECO:0000256" key="12">
    <source>
        <dbReference type="ARBA" id="ARBA00023136"/>
    </source>
</evidence>
<accession>A0A1H8I8H5</accession>
<evidence type="ECO:0000256" key="7">
    <source>
        <dbReference type="ARBA" id="ARBA00022832"/>
    </source>
</evidence>
<comment type="subcellular location">
    <subcellularLocation>
        <location evidence="2">Endoplasmic reticulum membrane</location>
        <topology evidence="2">Multi-pass membrane protein</topology>
    </subcellularLocation>
</comment>
<evidence type="ECO:0000256" key="9">
    <source>
        <dbReference type="ARBA" id="ARBA00022989"/>
    </source>
</evidence>
<evidence type="ECO:0000256" key="5">
    <source>
        <dbReference type="ARBA" id="ARBA00022723"/>
    </source>
</evidence>
<evidence type="ECO:0000256" key="1">
    <source>
        <dbReference type="ARBA" id="ARBA00001947"/>
    </source>
</evidence>
<comment type="cofactor">
    <cofactor evidence="1">
        <name>Zn(2+)</name>
        <dbReference type="ChEBI" id="CHEBI:29105"/>
    </cofactor>
</comment>
<organism evidence="16 17">
    <name type="scientific">Sphingomonas gellani</name>
    <dbReference type="NCBI Taxonomy" id="1166340"/>
    <lineage>
        <taxon>Bacteria</taxon>
        <taxon>Pseudomonadati</taxon>
        <taxon>Pseudomonadota</taxon>
        <taxon>Alphaproteobacteria</taxon>
        <taxon>Sphingomonadales</taxon>
        <taxon>Sphingomonadaceae</taxon>
        <taxon>Sphingomonas</taxon>
    </lineage>
</organism>
<dbReference type="GO" id="GO:0080132">
    <property type="term" value="F:fatty acid 2-hydroxylase activity"/>
    <property type="evidence" value="ECO:0007669"/>
    <property type="project" value="InterPro"/>
</dbReference>
<evidence type="ECO:0000256" key="11">
    <source>
        <dbReference type="ARBA" id="ARBA00023098"/>
    </source>
</evidence>
<dbReference type="GO" id="GO:0005506">
    <property type="term" value="F:iron ion binding"/>
    <property type="evidence" value="ECO:0007669"/>
    <property type="project" value="InterPro"/>
</dbReference>
<keyword evidence="11" id="KW-0443">Lipid metabolism</keyword>
<feature type="transmembrane region" description="Helical" evidence="14">
    <location>
        <begin position="121"/>
        <end position="142"/>
    </location>
</feature>
<protein>
    <submittedName>
        <fullName evidence="16">Sterol desaturase/sphingolipid hydroxylase, fatty acid hydroxylase superfamily</fullName>
    </submittedName>
</protein>
<feature type="transmembrane region" description="Helical" evidence="14">
    <location>
        <begin position="148"/>
        <end position="167"/>
    </location>
</feature>
<feature type="domain" description="Fatty acid hydroxylase" evidence="15">
    <location>
        <begin position="71"/>
        <end position="209"/>
    </location>
</feature>
<feature type="transmembrane region" description="Helical" evidence="14">
    <location>
        <begin position="67"/>
        <end position="85"/>
    </location>
</feature>
<name>A0A1H8I8H5_9SPHN</name>
<evidence type="ECO:0000256" key="4">
    <source>
        <dbReference type="ARBA" id="ARBA00022692"/>
    </source>
</evidence>
<sequence length="223" mass="25753">MSMRRPARRPGLERDTGGVRSQRVRLFRSDLLEHMTMISPRSFALIWAVLIPFIAWMGWGAVDAGTWIGLVLLGLLTWSIFEYAMHRFIFHWELRSELGRWWTFVIHGNHHHDPNDSHRSLMPPIVSVTWGGAIWAALVLLARQPGSVVFLGFIIGYVTYDGIHYACHQLPVRGPLMRKLRRHHLRHHFGRQEGNYAITAIFWDRVFGSHLSSKASSSIRARD</sequence>
<dbReference type="GO" id="GO:0016020">
    <property type="term" value="C:membrane"/>
    <property type="evidence" value="ECO:0007669"/>
    <property type="project" value="InterPro"/>
</dbReference>
<keyword evidence="13" id="KW-0275">Fatty acid biosynthesis</keyword>
<dbReference type="InterPro" id="IPR006694">
    <property type="entry name" value="Fatty_acid_hydroxylase"/>
</dbReference>
<dbReference type="STRING" id="1166340.SAMN05192583_3240"/>
<dbReference type="Proteomes" id="UP000199206">
    <property type="component" value="Unassembled WGS sequence"/>
</dbReference>
<keyword evidence="3" id="KW-0444">Lipid biosynthesis</keyword>
<keyword evidence="5" id="KW-0479">Metal-binding</keyword>
<evidence type="ECO:0000256" key="13">
    <source>
        <dbReference type="ARBA" id="ARBA00023160"/>
    </source>
</evidence>
<dbReference type="GO" id="GO:0006633">
    <property type="term" value="P:fatty acid biosynthetic process"/>
    <property type="evidence" value="ECO:0007669"/>
    <property type="project" value="UniProtKB-KW"/>
</dbReference>
<dbReference type="EMBL" id="FOCF01000009">
    <property type="protein sequence ID" value="SEN64572.1"/>
    <property type="molecule type" value="Genomic_DNA"/>
</dbReference>
<gene>
    <name evidence="16" type="ORF">SAMN05192583_3240</name>
</gene>
<evidence type="ECO:0000256" key="8">
    <source>
        <dbReference type="ARBA" id="ARBA00022833"/>
    </source>
</evidence>
<keyword evidence="6" id="KW-0256">Endoplasmic reticulum</keyword>